<proteinExistence type="predicted"/>
<accession>A0ABD3V5C3</accession>
<dbReference type="InterPro" id="IPR039587">
    <property type="entry name" value="TMEM248/TMEM219_dom"/>
</dbReference>
<evidence type="ECO:0000259" key="6">
    <source>
        <dbReference type="Pfam" id="PF14940"/>
    </source>
</evidence>
<evidence type="ECO:0000256" key="3">
    <source>
        <dbReference type="ARBA" id="ARBA00022989"/>
    </source>
</evidence>
<dbReference type="GO" id="GO:0016020">
    <property type="term" value="C:membrane"/>
    <property type="evidence" value="ECO:0007669"/>
    <property type="project" value="UniProtKB-SubCell"/>
</dbReference>
<evidence type="ECO:0000256" key="4">
    <source>
        <dbReference type="ARBA" id="ARBA00023136"/>
    </source>
</evidence>
<reference evidence="7 8" key="1">
    <citation type="submission" date="2024-11" db="EMBL/GenBank/DDBJ databases">
        <title>Chromosome-level genome assembly of the freshwater bivalve Anodonta woodiana.</title>
        <authorList>
            <person name="Chen X."/>
        </authorList>
    </citation>
    <scope>NUCLEOTIDE SEQUENCE [LARGE SCALE GENOMIC DNA]</scope>
    <source>
        <strain evidence="7">MN2024</strain>
        <tissue evidence="7">Gills</tissue>
    </source>
</reference>
<dbReference type="PANTHER" id="PTHR16002:SF4">
    <property type="entry name" value="TMEM248_TMEM219 DOMAIN-CONTAINING PROTEIN"/>
    <property type="match status" value="1"/>
</dbReference>
<evidence type="ECO:0000256" key="5">
    <source>
        <dbReference type="SAM" id="Phobius"/>
    </source>
</evidence>
<name>A0ABD3V5C3_SINWO</name>
<evidence type="ECO:0000256" key="1">
    <source>
        <dbReference type="ARBA" id="ARBA00004370"/>
    </source>
</evidence>
<evidence type="ECO:0000256" key="2">
    <source>
        <dbReference type="ARBA" id="ARBA00022692"/>
    </source>
</evidence>
<gene>
    <name evidence="7" type="ORF">ACJMK2_011545</name>
</gene>
<feature type="transmembrane region" description="Helical" evidence="5">
    <location>
        <begin position="19"/>
        <end position="40"/>
    </location>
</feature>
<protein>
    <recommendedName>
        <fullName evidence="6">TMEM248/TMEM219 domain-containing protein</fullName>
    </recommendedName>
</protein>
<dbReference type="PANTHER" id="PTHR16002">
    <property type="entry name" value="TRANSMEMBRANE PROTEIN 248-LIKE"/>
    <property type="match status" value="1"/>
</dbReference>
<keyword evidence="4 5" id="KW-0472">Membrane</keyword>
<organism evidence="7 8">
    <name type="scientific">Sinanodonta woodiana</name>
    <name type="common">Chinese pond mussel</name>
    <name type="synonym">Anodonta woodiana</name>
    <dbReference type="NCBI Taxonomy" id="1069815"/>
    <lineage>
        <taxon>Eukaryota</taxon>
        <taxon>Metazoa</taxon>
        <taxon>Spiralia</taxon>
        <taxon>Lophotrochozoa</taxon>
        <taxon>Mollusca</taxon>
        <taxon>Bivalvia</taxon>
        <taxon>Autobranchia</taxon>
        <taxon>Heteroconchia</taxon>
        <taxon>Palaeoheterodonta</taxon>
        <taxon>Unionida</taxon>
        <taxon>Unionoidea</taxon>
        <taxon>Unionidae</taxon>
        <taxon>Unioninae</taxon>
        <taxon>Sinanodonta</taxon>
    </lineage>
</organism>
<keyword evidence="3 5" id="KW-1133">Transmembrane helix</keyword>
<evidence type="ECO:0000313" key="7">
    <source>
        <dbReference type="EMBL" id="KAL3856832.1"/>
    </source>
</evidence>
<keyword evidence="2 5" id="KW-0812">Transmembrane</keyword>
<dbReference type="Proteomes" id="UP001634394">
    <property type="component" value="Unassembled WGS sequence"/>
</dbReference>
<evidence type="ECO:0000313" key="8">
    <source>
        <dbReference type="Proteomes" id="UP001634394"/>
    </source>
</evidence>
<dbReference type="Pfam" id="PF14940">
    <property type="entry name" value="TMEM219"/>
    <property type="match status" value="1"/>
</dbReference>
<feature type="domain" description="TMEM248/TMEM219" evidence="6">
    <location>
        <begin position="11"/>
        <end position="273"/>
    </location>
</feature>
<dbReference type="EMBL" id="JBJQND010000013">
    <property type="protein sequence ID" value="KAL3856832.1"/>
    <property type="molecule type" value="Genomic_DNA"/>
</dbReference>
<comment type="caution">
    <text evidence="7">The sequence shown here is derived from an EMBL/GenBank/DDBJ whole genome shotgun (WGS) entry which is preliminary data.</text>
</comment>
<sequence>MAVWISENLCGFATSRPPLVLFVFCLAGFAVVLVSLAYFVKVRDLLDSDAHDWNKFLYGLTTVNFCVLDDYYDEKTNSSRMPSFDVVDVDEDDLKLKNKLSKIHDKLQFVKQVEVTSTDGMPSSTATEPQPEDTVMVSVSMWVEMHPTRQFISIPHNVTHLATNVTGRQLGLQDELSKMRMNVSLILPFEWNSASCSSSGDCQLVRILTCVNFQAPARFFPKYRKPENCYVHNETGIPYYFTMVGLRKSERKSCQKLPSLNVQHENDPALNIMLSLHDRSVINLHLMHTSYFLFVMVITLLCYAVFKSGKSYRSKQQTQHSEVSSHP</sequence>
<dbReference type="AlphaFoldDB" id="A0ABD3V5C3"/>
<comment type="subcellular location">
    <subcellularLocation>
        <location evidence="1">Membrane</location>
    </subcellularLocation>
</comment>
<feature type="transmembrane region" description="Helical" evidence="5">
    <location>
        <begin position="286"/>
        <end position="306"/>
    </location>
</feature>
<dbReference type="InterPro" id="IPR039493">
    <property type="entry name" value="TMEM248/TMEM219"/>
</dbReference>
<keyword evidence="8" id="KW-1185">Reference proteome</keyword>